<evidence type="ECO:0000313" key="4">
    <source>
        <dbReference type="EMBL" id="EEF29261.1"/>
    </source>
</evidence>
<dbReference type="PANTHER" id="PTHR47932">
    <property type="entry name" value="ATPASE EXPRESSION PROTEIN 3"/>
    <property type="match status" value="1"/>
</dbReference>
<dbReference type="NCBIfam" id="TIGR00756">
    <property type="entry name" value="PPR"/>
    <property type="match status" value="7"/>
</dbReference>
<feature type="repeat" description="PPR" evidence="3">
    <location>
        <begin position="976"/>
        <end position="1010"/>
    </location>
</feature>
<feature type="repeat" description="PPR" evidence="3">
    <location>
        <begin position="1046"/>
        <end position="1080"/>
    </location>
</feature>
<dbReference type="Proteomes" id="UP000008311">
    <property type="component" value="Unassembled WGS sequence"/>
</dbReference>
<accession>B9T4E7</accession>
<dbReference type="FunCoup" id="B9T4E7">
    <property type="interactions" value="1343"/>
</dbReference>
<dbReference type="eggNOG" id="KOG4197">
    <property type="taxonomic scope" value="Eukaryota"/>
</dbReference>
<sequence>MEYNEQENHHHCDNKSHNSQQQSHAPIYLFSQQKIPCPKDISDVIPDLTRRFSRILRLRPEDVLEILLGFQFQCEQVAIKSSKVESLWGIFKWVSDQDKGFKHLPKSFEVMALLLTRCGMFREVQLLLLAMERQGISLDNNEIFSKLIERYVSSCDSERAVLMYDRMQEQNLVPSLFCYHGLINLLVRMRSTQLVFRICLDMVEHEINLSHREITSIEKVVRLLCEDEMVQEARNIMRKVMALGFEPSSTLINEIASGYFVKKDFEDLLSFFVQMKRSPNLWVGNKIICGICSIYGVERANLFRLELEDLGFRPDETTFGVLLGWCCIEENLRSAFIYLSEMLSRGLTPSIWSYIAFIGALFREGMWKHARDILDEMVNMGVTPNLSFFRTLLAGYCKARQFDEVKMMVHEMLKCGLVKSSSLENPLSEAFMVLGFSPFSVRLKRDNNVGFSKTEFFDNIGNGLYLDTNIDEYEKKVSGILKDSMLPDFNLLIREGCDQGNFKAALLLIDEMFRWGQELSLSVLAALVRGLCASRSHIRACIHLIEKMPKLANQLDDEVLNLLVQACCKSGLMYHGRLIFHQMLLKDVIIENGTYTALIVGLCKRGDLQAVRDCWDIAQNSKWLPELKDCKSLVGCLCYHRMVKGVIELLESMMVFYPHLRAEIFHMFLEELSITGFTSIAHKLVDELLQQGCVFDNVVYSYLLRGLCKERKYIAASTMAGEVLARNLVPCLDVSVILIPQLCKADRLDIAIALRDISLREQSVSQLSVDCALVKGFCKTGKIGEAANMLQNMLLKGLLPDAEIYNMLFQGYCQANNWKKVRELLSVLIRKFLSPSVSSYQNLARLMCMHGSFTSALSLKVLMLENSRYDSLVIYNILIFHLLSAGNCLHVVRVLDELQEKGLLLNEVTYNFLVYGFSKCKDVASVVHYMSTMISKGFKPNNRSIRTAVTCMCDLGQLSEVLELSQEMEKRGWIHGSFVQNAIVESFLSHDKLQEAEYFLDRMADNGLIPDTINYDNLIKRFCFCGRLNKAVDLLNIMLRKGNTPSSASYDCIIQGLCIWNQLNEAMDFHTEMLDRELRPSMKTWNMIVHNLCQLGRTAEAEGLLISMAQLGETPPGKMYSTVINRYRFENNPRKASQLMQMMQRNGYEPDFDTHWSLISNLQKFKDKDNNQEERNNNSSQGFLARLLSGSGFSNKKDSRFKVG</sequence>
<dbReference type="AlphaFoldDB" id="B9T4E7"/>
<dbReference type="PROSITE" id="PS51375">
    <property type="entry name" value="PPR"/>
    <property type="match status" value="13"/>
</dbReference>
<gene>
    <name evidence="4" type="ORF">RCOM_0299450</name>
</gene>
<evidence type="ECO:0000256" key="2">
    <source>
        <dbReference type="ARBA" id="ARBA00022737"/>
    </source>
</evidence>
<dbReference type="GO" id="GO:0003729">
    <property type="term" value="F:mRNA binding"/>
    <property type="evidence" value="ECO:0000318"/>
    <property type="project" value="GO_Central"/>
</dbReference>
<feature type="repeat" description="PPR" evidence="3">
    <location>
        <begin position="1011"/>
        <end position="1045"/>
    </location>
</feature>
<feature type="repeat" description="PPR" evidence="3">
    <location>
        <begin position="140"/>
        <end position="174"/>
    </location>
</feature>
<feature type="repeat" description="PPR" evidence="3">
    <location>
        <begin position="1081"/>
        <end position="1115"/>
    </location>
</feature>
<keyword evidence="2" id="KW-0677">Repeat</keyword>
<proteinExistence type="inferred from homology"/>
<feature type="repeat" description="PPR" evidence="3">
    <location>
        <begin position="766"/>
        <end position="800"/>
    </location>
</feature>
<dbReference type="EMBL" id="EQ974468">
    <property type="protein sequence ID" value="EEF29261.1"/>
    <property type="molecule type" value="Genomic_DNA"/>
</dbReference>
<feature type="repeat" description="PPR" evidence="3">
    <location>
        <begin position="315"/>
        <end position="349"/>
    </location>
</feature>
<dbReference type="STRING" id="3988.B9T4E7"/>
<feature type="repeat" description="PPR" evidence="3">
    <location>
        <begin position="385"/>
        <end position="419"/>
    </location>
</feature>
<feature type="repeat" description="PPR" evidence="3">
    <location>
        <begin position="1116"/>
        <end position="1150"/>
    </location>
</feature>
<name>B9T4E7_RICCO</name>
<protein>
    <submittedName>
        <fullName evidence="4">Pentatricopeptide repeat-containing protein, putative</fullName>
    </submittedName>
</protein>
<feature type="repeat" description="PPR" evidence="3">
    <location>
        <begin position="350"/>
        <end position="384"/>
    </location>
</feature>
<feature type="repeat" description="PPR" evidence="3">
    <location>
        <begin position="696"/>
        <end position="730"/>
    </location>
</feature>
<feature type="repeat" description="PPR" evidence="3">
    <location>
        <begin position="906"/>
        <end position="940"/>
    </location>
</feature>
<evidence type="ECO:0000256" key="3">
    <source>
        <dbReference type="PROSITE-ProRule" id="PRU00708"/>
    </source>
</evidence>
<feature type="repeat" description="PPR" evidence="3">
    <location>
        <begin position="801"/>
        <end position="835"/>
    </location>
</feature>
<dbReference type="Pfam" id="PF13812">
    <property type="entry name" value="PPR_3"/>
    <property type="match status" value="1"/>
</dbReference>
<dbReference type="Pfam" id="PF13041">
    <property type="entry name" value="PPR_2"/>
    <property type="match status" value="2"/>
</dbReference>
<dbReference type="Gene3D" id="1.25.40.10">
    <property type="entry name" value="Tetratricopeptide repeat domain"/>
    <property type="match status" value="9"/>
</dbReference>
<dbReference type="PANTHER" id="PTHR47932:SF12">
    <property type="entry name" value="PENTACOTRIPEPTIDE-REPEAT REGION OF PRORP DOMAIN-CONTAINING PROTEIN"/>
    <property type="match status" value="1"/>
</dbReference>
<dbReference type="InterPro" id="IPR011990">
    <property type="entry name" value="TPR-like_helical_dom_sf"/>
</dbReference>
<keyword evidence="5" id="KW-1185">Reference proteome</keyword>
<comment type="similarity">
    <text evidence="1">Belongs to the PPR family. P subfamily.</text>
</comment>
<dbReference type="InterPro" id="IPR002885">
    <property type="entry name" value="PPR_rpt"/>
</dbReference>
<reference evidence="5" key="1">
    <citation type="journal article" date="2010" name="Nat. Biotechnol.">
        <title>Draft genome sequence of the oilseed species Ricinus communis.</title>
        <authorList>
            <person name="Chan A.P."/>
            <person name="Crabtree J."/>
            <person name="Zhao Q."/>
            <person name="Lorenzi H."/>
            <person name="Orvis J."/>
            <person name="Puiu D."/>
            <person name="Melake-Berhan A."/>
            <person name="Jones K.M."/>
            <person name="Redman J."/>
            <person name="Chen G."/>
            <person name="Cahoon E.B."/>
            <person name="Gedil M."/>
            <person name="Stanke M."/>
            <person name="Haas B.J."/>
            <person name="Wortman J.R."/>
            <person name="Fraser-Liggett C.M."/>
            <person name="Ravel J."/>
            <person name="Rabinowicz P.D."/>
        </authorList>
    </citation>
    <scope>NUCLEOTIDE SEQUENCE [LARGE SCALE GENOMIC DNA]</scope>
    <source>
        <strain evidence="5">cv. Hale</strain>
    </source>
</reference>
<dbReference type="InParanoid" id="B9T4E7"/>
<dbReference type="Pfam" id="PF01535">
    <property type="entry name" value="PPR"/>
    <property type="match status" value="9"/>
</dbReference>
<evidence type="ECO:0000313" key="5">
    <source>
        <dbReference type="Proteomes" id="UP000008311"/>
    </source>
</evidence>
<evidence type="ECO:0000256" key="1">
    <source>
        <dbReference type="ARBA" id="ARBA00007626"/>
    </source>
</evidence>
<organism evidence="4 5">
    <name type="scientific">Ricinus communis</name>
    <name type="common">Castor bean</name>
    <dbReference type="NCBI Taxonomy" id="3988"/>
    <lineage>
        <taxon>Eukaryota</taxon>
        <taxon>Viridiplantae</taxon>
        <taxon>Streptophyta</taxon>
        <taxon>Embryophyta</taxon>
        <taxon>Tracheophyta</taxon>
        <taxon>Spermatophyta</taxon>
        <taxon>Magnoliopsida</taxon>
        <taxon>eudicotyledons</taxon>
        <taxon>Gunneridae</taxon>
        <taxon>Pentapetalae</taxon>
        <taxon>rosids</taxon>
        <taxon>fabids</taxon>
        <taxon>Malpighiales</taxon>
        <taxon>Euphorbiaceae</taxon>
        <taxon>Acalyphoideae</taxon>
        <taxon>Acalypheae</taxon>
        <taxon>Ricinus</taxon>
    </lineage>
</organism>